<keyword evidence="4" id="KW-0997">Cell inner membrane</keyword>
<reference evidence="20 21" key="1">
    <citation type="submission" date="2016-11" db="EMBL/GenBank/DDBJ databases">
        <authorList>
            <person name="Jaros S."/>
            <person name="Januszkiewicz K."/>
            <person name="Wedrychowicz H."/>
        </authorList>
    </citation>
    <scope>NUCLEOTIDE SEQUENCE [LARGE SCALE GENOMIC DNA]</scope>
    <source>
        <strain evidence="20 21">LMG 20594</strain>
    </source>
</reference>
<evidence type="ECO:0000256" key="14">
    <source>
        <dbReference type="ARBA" id="ARBA00072252"/>
    </source>
</evidence>
<dbReference type="CDD" id="cd02421">
    <property type="entry name" value="Peptidase_C39_likeD"/>
    <property type="match status" value="1"/>
</dbReference>
<keyword evidence="7" id="KW-0547">Nucleotide-binding</keyword>
<dbReference type="Proteomes" id="UP000184395">
    <property type="component" value="Unassembled WGS sequence"/>
</dbReference>
<feature type="domain" description="ABC transporter" evidence="17">
    <location>
        <begin position="497"/>
        <end position="732"/>
    </location>
</feature>
<evidence type="ECO:0000256" key="3">
    <source>
        <dbReference type="ARBA" id="ARBA00022475"/>
    </source>
</evidence>
<dbReference type="STRING" id="169427.SAMN05192548_10763"/>
<dbReference type="SUPFAM" id="SSF52540">
    <property type="entry name" value="P-loop containing nucleoside triphosphate hydrolases"/>
    <property type="match status" value="1"/>
</dbReference>
<evidence type="ECO:0000256" key="8">
    <source>
        <dbReference type="ARBA" id="ARBA00022801"/>
    </source>
</evidence>
<gene>
    <name evidence="20" type="ORF">SAMN05192548_10763</name>
</gene>
<dbReference type="InterPro" id="IPR017750">
    <property type="entry name" value="ATPase_T1SS"/>
</dbReference>
<dbReference type="Gene3D" id="1.20.1560.10">
    <property type="entry name" value="ABC transporter type 1, transmembrane domain"/>
    <property type="match status" value="1"/>
</dbReference>
<dbReference type="InterPro" id="IPR027417">
    <property type="entry name" value="P-loop_NTPase"/>
</dbReference>
<dbReference type="InterPro" id="IPR036640">
    <property type="entry name" value="ABC1_TM_sf"/>
</dbReference>
<evidence type="ECO:0000256" key="9">
    <source>
        <dbReference type="ARBA" id="ARBA00022840"/>
    </source>
</evidence>
<organism evidence="20 21">
    <name type="scientific">Paraburkholderia terricola</name>
    <dbReference type="NCBI Taxonomy" id="169427"/>
    <lineage>
        <taxon>Bacteria</taxon>
        <taxon>Pseudomonadati</taxon>
        <taxon>Pseudomonadota</taxon>
        <taxon>Betaproteobacteria</taxon>
        <taxon>Burkholderiales</taxon>
        <taxon>Burkholderiaceae</taxon>
        <taxon>Paraburkholderia</taxon>
    </lineage>
</organism>
<comment type="similarity">
    <text evidence="13">Belongs to the ABC transporter superfamily. Cyclolysin exporter (TC 3.A.1.109.2) family.</text>
</comment>
<evidence type="ECO:0000256" key="5">
    <source>
        <dbReference type="ARBA" id="ARBA00022692"/>
    </source>
</evidence>
<feature type="region of interest" description="Disordered" evidence="15">
    <location>
        <begin position="1"/>
        <end position="25"/>
    </location>
</feature>
<protein>
    <recommendedName>
        <fullName evidence="14">Cyclolysin secretion/processing ATP-binding protein CyaB</fullName>
    </recommendedName>
</protein>
<dbReference type="InterPro" id="IPR011527">
    <property type="entry name" value="ABC1_TM_dom"/>
</dbReference>
<evidence type="ECO:0000259" key="17">
    <source>
        <dbReference type="PROSITE" id="PS50893"/>
    </source>
</evidence>
<dbReference type="NCBIfam" id="TIGR03375">
    <property type="entry name" value="type_I_sec_LssB"/>
    <property type="match status" value="1"/>
</dbReference>
<evidence type="ECO:0000256" key="2">
    <source>
        <dbReference type="ARBA" id="ARBA00022448"/>
    </source>
</evidence>
<dbReference type="FunFam" id="3.40.50.300:FF:000299">
    <property type="entry name" value="ABC transporter ATP-binding protein/permease"/>
    <property type="match status" value="1"/>
</dbReference>
<dbReference type="Gene3D" id="3.40.50.300">
    <property type="entry name" value="P-loop containing nucleotide triphosphate hydrolases"/>
    <property type="match status" value="1"/>
</dbReference>
<dbReference type="PROSITE" id="PS50990">
    <property type="entry name" value="PEPTIDASE_C39"/>
    <property type="match status" value="1"/>
</dbReference>
<dbReference type="GO" id="GO:0005886">
    <property type="term" value="C:plasma membrane"/>
    <property type="evidence" value="ECO:0007669"/>
    <property type="project" value="UniProtKB-SubCell"/>
</dbReference>
<keyword evidence="6" id="KW-0204">Cytolysis</keyword>
<dbReference type="SMART" id="SM00382">
    <property type="entry name" value="AAA"/>
    <property type="match status" value="1"/>
</dbReference>
<dbReference type="GO" id="GO:0016887">
    <property type="term" value="F:ATP hydrolysis activity"/>
    <property type="evidence" value="ECO:0007669"/>
    <property type="project" value="InterPro"/>
</dbReference>
<evidence type="ECO:0000256" key="7">
    <source>
        <dbReference type="ARBA" id="ARBA00022741"/>
    </source>
</evidence>
<evidence type="ECO:0000256" key="10">
    <source>
        <dbReference type="ARBA" id="ARBA00022989"/>
    </source>
</evidence>
<keyword evidence="9 20" id="KW-0067">ATP-binding</keyword>
<dbReference type="InterPro" id="IPR039421">
    <property type="entry name" value="Type_1_exporter"/>
</dbReference>
<feature type="domain" description="ABC transmembrane type-1" evidence="18">
    <location>
        <begin position="185"/>
        <end position="463"/>
    </location>
</feature>
<dbReference type="PROSITE" id="PS50893">
    <property type="entry name" value="ABC_TRANSPORTER_2"/>
    <property type="match status" value="1"/>
</dbReference>
<dbReference type="PANTHER" id="PTHR43394:SF1">
    <property type="entry name" value="ATP-BINDING CASSETTE SUB-FAMILY B MEMBER 10, MITOCHONDRIAL"/>
    <property type="match status" value="1"/>
</dbReference>
<evidence type="ECO:0000256" key="1">
    <source>
        <dbReference type="ARBA" id="ARBA00004651"/>
    </source>
</evidence>
<dbReference type="EMBL" id="FRAB01000076">
    <property type="protein sequence ID" value="SHL20841.1"/>
    <property type="molecule type" value="Genomic_DNA"/>
</dbReference>
<evidence type="ECO:0000259" key="18">
    <source>
        <dbReference type="PROSITE" id="PS50929"/>
    </source>
</evidence>
<dbReference type="PROSITE" id="PS00211">
    <property type="entry name" value="ABC_TRANSPORTER_1"/>
    <property type="match status" value="1"/>
</dbReference>
<dbReference type="InterPro" id="IPR017871">
    <property type="entry name" value="ABC_transporter-like_CS"/>
</dbReference>
<dbReference type="CDD" id="cd18587">
    <property type="entry name" value="ABC_6TM_LapB_like"/>
    <property type="match status" value="1"/>
</dbReference>
<keyword evidence="3" id="KW-1003">Cell membrane</keyword>
<dbReference type="SUPFAM" id="SSF90123">
    <property type="entry name" value="ABC transporter transmembrane region"/>
    <property type="match status" value="1"/>
</dbReference>
<feature type="transmembrane region" description="Helical" evidence="16">
    <location>
        <begin position="219"/>
        <end position="236"/>
    </location>
</feature>
<dbReference type="GO" id="GO:0006508">
    <property type="term" value="P:proteolysis"/>
    <property type="evidence" value="ECO:0007669"/>
    <property type="project" value="InterPro"/>
</dbReference>
<keyword evidence="11 16" id="KW-0472">Membrane</keyword>
<evidence type="ECO:0000313" key="21">
    <source>
        <dbReference type="Proteomes" id="UP000184395"/>
    </source>
</evidence>
<sequence length="733" mass="79070">MHSAATEAAAEPVGQPATRGWDLPPTSGIDNDPLLGCLLILTRLFNQPVGADTLIAGLPLIDHRLTPALFIRAAARVGMSARLSRRSLQRISDLVLPAVLLLNDRQACVLVRRNTCGSMQIILPETGAGEEEVSLEDLERRYAGHALFARRAHRFDQHSAESTVPRPCHWFWGVVGQSWPIYAEVMVASMLVNLFALAMPLFTMNVYDRVVPNHTLETLWALAAGIMLVIVFDLLMRTLRGYFIDVAGKKIDVILSANMFEKVLGIQMTVRPPSVGGFASHIQEFEAVREFLTSATAAALIDLPFSVVFIVAMFWVGGALGWLPLMALPLVIGVGVAVQGPLARAVQASQRHACQRQALLIETLVGLEAIKVTGAEGPMQAKWEQLLGQMARLGLRSRFLSGCAVNFAVFSQQAAYLAVVLCGVYMIADDKLTTGGLIACTIFTGRALSPMSQVATLLTRYHQSRNALASIDGLMKLPGERPADRSFVHRPTLRGDIEFRNVSFSYPSQSGVSLDAVSFRIVAGERVGIIGRVGSGKTTIERLILGLYPPSSGNVLVDGVELRQFDPAALRRGIGHVPQDVMLFNGSVRENIVLGAPSTDDAAVLRAAQIAGVSDFVNRLPNGFDLAVGERGEALSGGQRQAIAIARAVLLSPPVLVLDEPSSAMDNRSEELFKARLATELEGRTLLLITHRASLLTLVNRLIVMDQGRVVADGPKEQVLAALAGRKLHVATG</sequence>
<evidence type="ECO:0000259" key="19">
    <source>
        <dbReference type="PROSITE" id="PS50990"/>
    </source>
</evidence>
<keyword evidence="2" id="KW-0813">Transport</keyword>
<dbReference type="GO" id="GO:0005524">
    <property type="term" value="F:ATP binding"/>
    <property type="evidence" value="ECO:0007669"/>
    <property type="project" value="UniProtKB-KW"/>
</dbReference>
<evidence type="ECO:0000313" key="20">
    <source>
        <dbReference type="EMBL" id="SHL20841.1"/>
    </source>
</evidence>
<dbReference type="AlphaFoldDB" id="A0A1M6YR92"/>
<evidence type="ECO:0000256" key="16">
    <source>
        <dbReference type="SAM" id="Phobius"/>
    </source>
</evidence>
<feature type="transmembrane region" description="Helical" evidence="16">
    <location>
        <begin position="399"/>
        <end position="428"/>
    </location>
</feature>
<dbReference type="RefSeq" id="WP_073432793.1">
    <property type="nucleotide sequence ID" value="NZ_CADFGY010000063.1"/>
</dbReference>
<dbReference type="Pfam" id="PF00664">
    <property type="entry name" value="ABC_membrane"/>
    <property type="match status" value="1"/>
</dbReference>
<dbReference type="Pfam" id="PF00005">
    <property type="entry name" value="ABC_tran"/>
    <property type="match status" value="1"/>
</dbReference>
<accession>A0A1M6YR92</accession>
<dbReference type="InterPro" id="IPR005074">
    <property type="entry name" value="Peptidase_C39"/>
</dbReference>
<feature type="transmembrane region" description="Helical" evidence="16">
    <location>
        <begin position="322"/>
        <end position="342"/>
    </location>
</feature>
<dbReference type="CDD" id="cd03245">
    <property type="entry name" value="ABCC_bacteriocin_exporters"/>
    <property type="match status" value="1"/>
</dbReference>
<comment type="function">
    <text evidence="12">Involved in the export of calmodulin-sensitive adenylate cyclase-hemolysin (cyclolysin).</text>
</comment>
<keyword evidence="8" id="KW-0378">Hydrolase</keyword>
<name>A0A1M6YR92_9BURK</name>
<feature type="transmembrane region" description="Helical" evidence="16">
    <location>
        <begin position="291"/>
        <end position="316"/>
    </location>
</feature>
<dbReference type="InterPro" id="IPR003593">
    <property type="entry name" value="AAA+_ATPase"/>
</dbReference>
<dbReference type="GO" id="GO:0008233">
    <property type="term" value="F:peptidase activity"/>
    <property type="evidence" value="ECO:0007669"/>
    <property type="project" value="InterPro"/>
</dbReference>
<dbReference type="InterPro" id="IPR003439">
    <property type="entry name" value="ABC_transporter-like_ATP-bd"/>
</dbReference>
<evidence type="ECO:0000256" key="11">
    <source>
        <dbReference type="ARBA" id="ARBA00023136"/>
    </source>
</evidence>
<dbReference type="OrthoDB" id="8554730at2"/>
<proteinExistence type="inferred from homology"/>
<keyword evidence="5 16" id="KW-0812">Transmembrane</keyword>
<feature type="transmembrane region" description="Helical" evidence="16">
    <location>
        <begin position="185"/>
        <end position="207"/>
    </location>
</feature>
<dbReference type="GO" id="GO:0015421">
    <property type="term" value="F:ABC-type oligopeptide transporter activity"/>
    <property type="evidence" value="ECO:0007669"/>
    <property type="project" value="TreeGrafter"/>
</dbReference>
<feature type="domain" description="Peptidase C39" evidence="19">
    <location>
        <begin position="25"/>
        <end position="149"/>
    </location>
</feature>
<dbReference type="Gene3D" id="3.90.70.10">
    <property type="entry name" value="Cysteine proteinases"/>
    <property type="match status" value="1"/>
</dbReference>
<dbReference type="GO" id="GO:0031640">
    <property type="term" value="P:killing of cells of another organism"/>
    <property type="evidence" value="ECO:0007669"/>
    <property type="project" value="UniProtKB-KW"/>
</dbReference>
<dbReference type="PROSITE" id="PS50929">
    <property type="entry name" value="ABC_TM1F"/>
    <property type="match status" value="1"/>
</dbReference>
<evidence type="ECO:0000256" key="4">
    <source>
        <dbReference type="ARBA" id="ARBA00022519"/>
    </source>
</evidence>
<comment type="subcellular location">
    <subcellularLocation>
        <location evidence="1">Cell membrane</location>
        <topology evidence="1">Multi-pass membrane protein</topology>
    </subcellularLocation>
</comment>
<evidence type="ECO:0000256" key="15">
    <source>
        <dbReference type="SAM" id="MobiDB-lite"/>
    </source>
</evidence>
<evidence type="ECO:0000256" key="12">
    <source>
        <dbReference type="ARBA" id="ARBA00055355"/>
    </source>
</evidence>
<keyword evidence="10 16" id="KW-1133">Transmembrane helix</keyword>
<evidence type="ECO:0000256" key="13">
    <source>
        <dbReference type="ARBA" id="ARBA00061173"/>
    </source>
</evidence>
<keyword evidence="6" id="KW-0354">Hemolysis</keyword>
<dbReference type="PANTHER" id="PTHR43394">
    <property type="entry name" value="ATP-DEPENDENT PERMEASE MDL1, MITOCHONDRIAL"/>
    <property type="match status" value="1"/>
</dbReference>
<evidence type="ECO:0000256" key="6">
    <source>
        <dbReference type="ARBA" id="ARBA00022735"/>
    </source>
</evidence>